<name>A0A0D0BYR9_9AGAR</name>
<protein>
    <submittedName>
        <fullName evidence="2">Uncharacterized protein</fullName>
    </submittedName>
</protein>
<dbReference type="EMBL" id="KN834896">
    <property type="protein sequence ID" value="KIK50562.1"/>
    <property type="molecule type" value="Genomic_DNA"/>
</dbReference>
<gene>
    <name evidence="2" type="ORF">GYMLUDRAFT_65214</name>
</gene>
<sequence>MDWVSEAEKLQIHIHSDVWVGEKGDLEPIVKLYGPRNSEVVAFASALVKHCGFKVQLEFQDLQIDGNMGENGNNTVEDSESGNDNRDAGKTGEGNGSENDSGNTSGNGDGNGNGIRNREGEGDNHESGSDSKGRNRGGNGNDPGSDNNGRNGRGNGNGKGNRGGEGGGNMDGDGNGNKRHGGGGGGDEGDNKAETSNGNKPYIETAMEWAFPNMTNQSEIPIFNSRIRFRFPAEKTEAQRSEDFPQDHRGSCKIRLEELHNYWRLKMGLVHVWTGPNTVLTISHDQTNAAQSVQDGYNVSVQGQGGPTGPTITFTGGKTHNTTTQIVRPFKTISTAGRHGSRGKALQVIRGSDAGLLTGDPELDLKLIIHSAQDQIVSIDIQTYWRVAPVRRKSNNDNQDQYKSLEALFICHQLAISNIFSFFSHTYNDKAQRSRDGTDFKPQNIFLGPRVAAPEHKVQAGAKTRSMPKWKDWKGPFNSDTKKIMDLDMILFRYENGESRWEED</sequence>
<dbReference type="Proteomes" id="UP000053593">
    <property type="component" value="Unassembled WGS sequence"/>
</dbReference>
<accession>A0A0D0BYR9</accession>
<organism evidence="2 3">
    <name type="scientific">Collybiopsis luxurians FD-317 M1</name>
    <dbReference type="NCBI Taxonomy" id="944289"/>
    <lineage>
        <taxon>Eukaryota</taxon>
        <taxon>Fungi</taxon>
        <taxon>Dikarya</taxon>
        <taxon>Basidiomycota</taxon>
        <taxon>Agaricomycotina</taxon>
        <taxon>Agaricomycetes</taxon>
        <taxon>Agaricomycetidae</taxon>
        <taxon>Agaricales</taxon>
        <taxon>Marasmiineae</taxon>
        <taxon>Omphalotaceae</taxon>
        <taxon>Collybiopsis</taxon>
        <taxon>Collybiopsis luxurians</taxon>
    </lineage>
</organism>
<reference evidence="2 3" key="1">
    <citation type="submission" date="2014-04" db="EMBL/GenBank/DDBJ databases">
        <title>Evolutionary Origins and Diversification of the Mycorrhizal Mutualists.</title>
        <authorList>
            <consortium name="DOE Joint Genome Institute"/>
            <consortium name="Mycorrhizal Genomics Consortium"/>
            <person name="Kohler A."/>
            <person name="Kuo A."/>
            <person name="Nagy L.G."/>
            <person name="Floudas D."/>
            <person name="Copeland A."/>
            <person name="Barry K.W."/>
            <person name="Cichocki N."/>
            <person name="Veneault-Fourrey C."/>
            <person name="LaButti K."/>
            <person name="Lindquist E.A."/>
            <person name="Lipzen A."/>
            <person name="Lundell T."/>
            <person name="Morin E."/>
            <person name="Murat C."/>
            <person name="Riley R."/>
            <person name="Ohm R."/>
            <person name="Sun H."/>
            <person name="Tunlid A."/>
            <person name="Henrissat B."/>
            <person name="Grigoriev I.V."/>
            <person name="Hibbett D.S."/>
            <person name="Martin F."/>
        </authorList>
    </citation>
    <scope>NUCLEOTIDE SEQUENCE [LARGE SCALE GENOMIC DNA]</scope>
    <source>
        <strain evidence="2 3">FD-317 M1</strain>
    </source>
</reference>
<evidence type="ECO:0000313" key="3">
    <source>
        <dbReference type="Proteomes" id="UP000053593"/>
    </source>
</evidence>
<feature type="compositionally biased region" description="Basic and acidic residues" evidence="1">
    <location>
        <begin position="116"/>
        <end position="133"/>
    </location>
</feature>
<dbReference type="AlphaFoldDB" id="A0A0D0BYR9"/>
<evidence type="ECO:0000313" key="2">
    <source>
        <dbReference type="EMBL" id="KIK50562.1"/>
    </source>
</evidence>
<dbReference type="HOGENOM" id="CLU_020997_0_0_1"/>
<proteinExistence type="predicted"/>
<feature type="compositionally biased region" description="Gly residues" evidence="1">
    <location>
        <begin position="151"/>
        <end position="175"/>
    </location>
</feature>
<evidence type="ECO:0000256" key="1">
    <source>
        <dbReference type="SAM" id="MobiDB-lite"/>
    </source>
</evidence>
<keyword evidence="3" id="KW-1185">Reference proteome</keyword>
<feature type="region of interest" description="Disordered" evidence="1">
    <location>
        <begin position="65"/>
        <end position="199"/>
    </location>
</feature>